<keyword evidence="3" id="KW-0444">Lipid biosynthesis</keyword>
<evidence type="ECO:0000256" key="8">
    <source>
        <dbReference type="ARBA" id="ARBA00022840"/>
    </source>
</evidence>
<dbReference type="PANTHER" id="PTHR42724">
    <property type="entry name" value="TETRAACYLDISACCHARIDE 4'-KINASE"/>
    <property type="match status" value="1"/>
</dbReference>
<keyword evidence="6" id="KW-0547">Nucleotide-binding</keyword>
<keyword evidence="7 11" id="KW-0418">Kinase</keyword>
<dbReference type="GO" id="GO:0009029">
    <property type="term" value="F:lipid-A 4'-kinase activity"/>
    <property type="evidence" value="ECO:0000318"/>
    <property type="project" value="GO_Central"/>
</dbReference>
<dbReference type="STRING" id="29655.A0A0K9NKZ8"/>
<dbReference type="EMBL" id="LFYR01002138">
    <property type="protein sequence ID" value="KMZ56752.1"/>
    <property type="molecule type" value="Genomic_DNA"/>
</dbReference>
<name>A0A0K9NKZ8_ZOSMR</name>
<evidence type="ECO:0000256" key="7">
    <source>
        <dbReference type="ARBA" id="ARBA00022777"/>
    </source>
</evidence>
<dbReference type="GO" id="GO:0016020">
    <property type="term" value="C:membrane"/>
    <property type="evidence" value="ECO:0007669"/>
    <property type="project" value="GOC"/>
</dbReference>
<keyword evidence="9" id="KW-0443">Lipid metabolism</keyword>
<dbReference type="OMA" id="RAFPDHH"/>
<evidence type="ECO:0000256" key="5">
    <source>
        <dbReference type="ARBA" id="ARBA00022679"/>
    </source>
</evidence>
<gene>
    <name evidence="11" type="ORF">ZOSMA_91G00170</name>
</gene>
<dbReference type="UniPathway" id="UPA00359">
    <property type="reaction ID" value="UER00482"/>
</dbReference>
<evidence type="ECO:0000256" key="3">
    <source>
        <dbReference type="ARBA" id="ARBA00022516"/>
    </source>
</evidence>
<keyword evidence="8" id="KW-0067">ATP-binding</keyword>
<evidence type="ECO:0000256" key="1">
    <source>
        <dbReference type="ARBA" id="ARBA00004870"/>
    </source>
</evidence>
<dbReference type="InterPro" id="IPR003758">
    <property type="entry name" value="LpxK"/>
</dbReference>
<dbReference type="HAMAP" id="MF_00409">
    <property type="entry name" value="LpxK"/>
    <property type="match status" value="1"/>
</dbReference>
<dbReference type="InterPro" id="IPR001763">
    <property type="entry name" value="Rhodanese-like_dom"/>
</dbReference>
<keyword evidence="5" id="KW-0808">Transferase</keyword>
<evidence type="ECO:0000256" key="6">
    <source>
        <dbReference type="ARBA" id="ARBA00022741"/>
    </source>
</evidence>
<dbReference type="PANTHER" id="PTHR42724:SF1">
    <property type="entry name" value="TETRAACYLDISACCHARIDE 4'-KINASE, MITOCHONDRIAL-RELATED"/>
    <property type="match status" value="1"/>
</dbReference>
<dbReference type="Proteomes" id="UP000036987">
    <property type="component" value="Unassembled WGS sequence"/>
</dbReference>
<dbReference type="GO" id="GO:0009245">
    <property type="term" value="P:lipid A biosynthetic process"/>
    <property type="evidence" value="ECO:0007669"/>
    <property type="project" value="UniProtKB-KW"/>
</dbReference>
<keyword evidence="12" id="KW-1185">Reference proteome</keyword>
<feature type="domain" description="Rhodanese" evidence="10">
    <location>
        <begin position="126"/>
        <end position="178"/>
    </location>
</feature>
<evidence type="ECO:0000256" key="4">
    <source>
        <dbReference type="ARBA" id="ARBA00022556"/>
    </source>
</evidence>
<keyword evidence="4" id="KW-0441">Lipid A biosynthesis</keyword>
<protein>
    <recommendedName>
        <fullName evidence="2">tetraacyldisaccharide 4'-kinase</fullName>
        <ecNumber evidence="2">2.7.1.130</ecNumber>
    </recommendedName>
</protein>
<evidence type="ECO:0000313" key="11">
    <source>
        <dbReference type="EMBL" id="KMZ56752.1"/>
    </source>
</evidence>
<dbReference type="AlphaFoldDB" id="A0A0K9NKZ8"/>
<accession>A0A0K9NKZ8</accession>
<dbReference type="OrthoDB" id="10266567at2759"/>
<dbReference type="EC" id="2.7.1.130" evidence="2"/>
<comment type="pathway">
    <text evidence="1">Glycolipid biosynthesis; lipid IV(A) biosynthesis; lipid IV(A) from (3R)-3-hydroxytetradecanoyl-[acyl-carrier-protein] and UDP-N-acetyl-alpha-D-glucosamine: step 6/6.</text>
</comment>
<comment type="caution">
    <text evidence="11">The sequence shown here is derived from an EMBL/GenBank/DDBJ whole genome shotgun (WGS) entry which is preliminary data.</text>
</comment>
<dbReference type="PROSITE" id="PS50206">
    <property type="entry name" value="RHODANESE_3"/>
    <property type="match status" value="1"/>
</dbReference>
<evidence type="ECO:0000256" key="9">
    <source>
        <dbReference type="ARBA" id="ARBA00023098"/>
    </source>
</evidence>
<dbReference type="Pfam" id="PF02606">
    <property type="entry name" value="LpxK"/>
    <property type="match status" value="1"/>
</dbReference>
<sequence length="387" mass="44093">MRNLLIQIAFTHQRRHLAADIPLLHRALFLPVLSFASSVFKISIRARIFLYRWGVFEKKRLPVPVISVGNLTWGGNGKTPMVEFLSVFFSEMGVSPLVLTRGYAGGDEAKMLARHLSHTNAKIGVGANRAAIAARLFQKYGYTDNNRIPRIAENEKISVAILDDGMQHWSLSRDLDIVMINGLMPWGNNHLIPRGSLREELIALERVDIAVIHHADLISDRQIKEIQSTIWKIKKSLPIYFSRLTPLHFFEPACFNSKLPLSILQNLVVLCISAIGFPCAFIRVIETMEPLYVDRLSFGDHYFIRASDIEMIKERVERVELEFRSTKSIIVVTEKDYDRDPIILNELNGFCKVLVLCSSLQIVPLRGGTDNDFKHLVKELLFRTETN</sequence>
<evidence type="ECO:0000259" key="10">
    <source>
        <dbReference type="PROSITE" id="PS50206"/>
    </source>
</evidence>
<dbReference type="GO" id="GO:0005524">
    <property type="term" value="F:ATP binding"/>
    <property type="evidence" value="ECO:0007669"/>
    <property type="project" value="UniProtKB-KW"/>
</dbReference>
<evidence type="ECO:0000256" key="2">
    <source>
        <dbReference type="ARBA" id="ARBA00012071"/>
    </source>
</evidence>
<proteinExistence type="inferred from homology"/>
<dbReference type="NCBIfam" id="TIGR00682">
    <property type="entry name" value="lpxK"/>
    <property type="match status" value="1"/>
</dbReference>
<reference evidence="12" key="1">
    <citation type="journal article" date="2016" name="Nature">
        <title>The genome of the seagrass Zostera marina reveals angiosperm adaptation to the sea.</title>
        <authorList>
            <person name="Olsen J.L."/>
            <person name="Rouze P."/>
            <person name="Verhelst B."/>
            <person name="Lin Y.-C."/>
            <person name="Bayer T."/>
            <person name="Collen J."/>
            <person name="Dattolo E."/>
            <person name="De Paoli E."/>
            <person name="Dittami S."/>
            <person name="Maumus F."/>
            <person name="Michel G."/>
            <person name="Kersting A."/>
            <person name="Lauritano C."/>
            <person name="Lohaus R."/>
            <person name="Toepel M."/>
            <person name="Tonon T."/>
            <person name="Vanneste K."/>
            <person name="Amirebrahimi M."/>
            <person name="Brakel J."/>
            <person name="Bostroem C."/>
            <person name="Chovatia M."/>
            <person name="Grimwood J."/>
            <person name="Jenkins J.W."/>
            <person name="Jueterbock A."/>
            <person name="Mraz A."/>
            <person name="Stam W.T."/>
            <person name="Tice H."/>
            <person name="Bornberg-Bauer E."/>
            <person name="Green P.J."/>
            <person name="Pearson G.A."/>
            <person name="Procaccini G."/>
            <person name="Duarte C.M."/>
            <person name="Schmutz J."/>
            <person name="Reusch T.B.H."/>
            <person name="Van de Peer Y."/>
        </authorList>
    </citation>
    <scope>NUCLEOTIDE SEQUENCE [LARGE SCALE GENOMIC DNA]</scope>
    <source>
        <strain evidence="12">cv. Finnish</strain>
    </source>
</reference>
<evidence type="ECO:0000313" key="12">
    <source>
        <dbReference type="Proteomes" id="UP000036987"/>
    </source>
</evidence>
<organism evidence="11 12">
    <name type="scientific">Zostera marina</name>
    <name type="common">Eelgrass</name>
    <dbReference type="NCBI Taxonomy" id="29655"/>
    <lineage>
        <taxon>Eukaryota</taxon>
        <taxon>Viridiplantae</taxon>
        <taxon>Streptophyta</taxon>
        <taxon>Embryophyta</taxon>
        <taxon>Tracheophyta</taxon>
        <taxon>Spermatophyta</taxon>
        <taxon>Magnoliopsida</taxon>
        <taxon>Liliopsida</taxon>
        <taxon>Zosteraceae</taxon>
        <taxon>Zostera</taxon>
    </lineage>
</organism>